<dbReference type="InterPro" id="IPR050121">
    <property type="entry name" value="Cytochrome_P450_monoxygenase"/>
</dbReference>
<evidence type="ECO:0000256" key="2">
    <source>
        <dbReference type="ARBA" id="ARBA00010617"/>
    </source>
</evidence>
<protein>
    <recommendedName>
        <fullName evidence="12">Cytochrome P450</fullName>
    </recommendedName>
</protein>
<dbReference type="InterPro" id="IPR001128">
    <property type="entry name" value="Cyt_P450"/>
</dbReference>
<evidence type="ECO:0000313" key="11">
    <source>
        <dbReference type="Proteomes" id="UP001147733"/>
    </source>
</evidence>
<evidence type="ECO:0000256" key="6">
    <source>
        <dbReference type="ARBA" id="ARBA00023004"/>
    </source>
</evidence>
<dbReference type="SUPFAM" id="SSF48264">
    <property type="entry name" value="Cytochrome P450"/>
    <property type="match status" value="1"/>
</dbReference>
<name>A0A9W9TVV3_PENCI</name>
<keyword evidence="4 8" id="KW-0479">Metal-binding</keyword>
<evidence type="ECO:0008006" key="12">
    <source>
        <dbReference type="Google" id="ProtNLM"/>
    </source>
</evidence>
<keyword evidence="5 9" id="KW-0560">Oxidoreductase</keyword>
<evidence type="ECO:0000256" key="8">
    <source>
        <dbReference type="PIRSR" id="PIRSR602401-1"/>
    </source>
</evidence>
<dbReference type="RefSeq" id="XP_056504379.1">
    <property type="nucleotide sequence ID" value="XM_056641885.1"/>
</dbReference>
<dbReference type="AlphaFoldDB" id="A0A9W9TVV3"/>
<evidence type="ECO:0000256" key="3">
    <source>
        <dbReference type="ARBA" id="ARBA00022617"/>
    </source>
</evidence>
<dbReference type="GO" id="GO:0016705">
    <property type="term" value="F:oxidoreductase activity, acting on paired donors, with incorporation or reduction of molecular oxygen"/>
    <property type="evidence" value="ECO:0007669"/>
    <property type="project" value="InterPro"/>
</dbReference>
<feature type="binding site" description="axial binding residue" evidence="8">
    <location>
        <position position="444"/>
    </location>
    <ligand>
        <name>heme</name>
        <dbReference type="ChEBI" id="CHEBI:30413"/>
    </ligand>
    <ligandPart>
        <name>Fe</name>
        <dbReference type="ChEBI" id="CHEBI:18248"/>
    </ligandPart>
</feature>
<dbReference type="GO" id="GO:0005506">
    <property type="term" value="F:iron ion binding"/>
    <property type="evidence" value="ECO:0007669"/>
    <property type="project" value="InterPro"/>
</dbReference>
<dbReference type="PRINTS" id="PR00463">
    <property type="entry name" value="EP450I"/>
</dbReference>
<comment type="cofactor">
    <cofactor evidence="1 8">
        <name>heme</name>
        <dbReference type="ChEBI" id="CHEBI:30413"/>
    </cofactor>
</comment>
<evidence type="ECO:0000256" key="1">
    <source>
        <dbReference type="ARBA" id="ARBA00001971"/>
    </source>
</evidence>
<evidence type="ECO:0000256" key="9">
    <source>
        <dbReference type="RuleBase" id="RU000461"/>
    </source>
</evidence>
<dbReference type="InterPro" id="IPR036396">
    <property type="entry name" value="Cyt_P450_sf"/>
</dbReference>
<dbReference type="PANTHER" id="PTHR24305">
    <property type="entry name" value="CYTOCHROME P450"/>
    <property type="match status" value="1"/>
</dbReference>
<evidence type="ECO:0000256" key="4">
    <source>
        <dbReference type="ARBA" id="ARBA00022723"/>
    </source>
</evidence>
<evidence type="ECO:0000256" key="7">
    <source>
        <dbReference type="ARBA" id="ARBA00023033"/>
    </source>
</evidence>
<dbReference type="GO" id="GO:0043386">
    <property type="term" value="P:mycotoxin biosynthetic process"/>
    <property type="evidence" value="ECO:0007669"/>
    <property type="project" value="UniProtKB-ARBA"/>
</dbReference>
<dbReference type="InterPro" id="IPR017972">
    <property type="entry name" value="Cyt_P450_CS"/>
</dbReference>
<keyword evidence="11" id="KW-1185">Reference proteome</keyword>
<gene>
    <name evidence="10" type="ORF">N7469_002965</name>
</gene>
<keyword evidence="7 9" id="KW-0503">Monooxygenase</keyword>
<organism evidence="10 11">
    <name type="scientific">Penicillium citrinum</name>
    <dbReference type="NCBI Taxonomy" id="5077"/>
    <lineage>
        <taxon>Eukaryota</taxon>
        <taxon>Fungi</taxon>
        <taxon>Dikarya</taxon>
        <taxon>Ascomycota</taxon>
        <taxon>Pezizomycotina</taxon>
        <taxon>Eurotiomycetes</taxon>
        <taxon>Eurotiomycetidae</taxon>
        <taxon>Eurotiales</taxon>
        <taxon>Aspergillaceae</taxon>
        <taxon>Penicillium</taxon>
    </lineage>
</organism>
<accession>A0A9W9TVV3</accession>
<dbReference type="GO" id="GO:0020037">
    <property type="term" value="F:heme binding"/>
    <property type="evidence" value="ECO:0007669"/>
    <property type="project" value="InterPro"/>
</dbReference>
<dbReference type="Pfam" id="PF00067">
    <property type="entry name" value="p450"/>
    <property type="match status" value="1"/>
</dbReference>
<comment type="similarity">
    <text evidence="2 9">Belongs to the cytochrome P450 family.</text>
</comment>
<sequence>MAGLAAYVFLGGFIWLACRSIYRLYFHPLSGFPGPKLAAITSGYECYFNVVKKGFFIWELQRLHEVYGPIVRVTPREIHIKDSEYYDEIYAGSTRKREKDAIAVRQFDLDGSAFSAITSEVHRERRAAMSPFFSKSAISQVEADIKNRLDQLHSHLEKAQKSNRVVLLDAGFSALTSDVINKYAFGFHSGNLEHDDFNETLRDGFVALFKSAHHAYFFPIIPAIIGSLPFNWLKALNPFAHALAMQKDGIRQRVKKFLTGHSSGNGCIMKKLCSPSMPAHMLDVERLTDEGFAMAIAGTETTARSLSIGAFHLYTDDRVRAKLREELKSVMPTADSCPPWKQLEQLPYLSGVVYESMRLSTGIASRSPRIAPTEALVYKDTQRDKEYIIPPGTLVSETNFFVLNDPLIFPNPEVFEPERWLRASAKGERLDRYLVNFSRGSRICLGMNLAYAELYMALATLVRRFDLECQEDAAKHVMFVRDFGTPYPDEGNLSLPVKVTASYE</sequence>
<keyword evidence="3 8" id="KW-0349">Heme</keyword>
<evidence type="ECO:0000256" key="5">
    <source>
        <dbReference type="ARBA" id="ARBA00023002"/>
    </source>
</evidence>
<keyword evidence="6 8" id="KW-0408">Iron</keyword>
<proteinExistence type="inferred from homology"/>
<comment type="caution">
    <text evidence="10">The sequence shown here is derived from an EMBL/GenBank/DDBJ whole genome shotgun (WGS) entry which is preliminary data.</text>
</comment>
<reference evidence="10" key="2">
    <citation type="journal article" date="2023" name="IMA Fungus">
        <title>Comparative genomic study of the Penicillium genus elucidates a diverse pangenome and 15 lateral gene transfer events.</title>
        <authorList>
            <person name="Petersen C."/>
            <person name="Sorensen T."/>
            <person name="Nielsen M.R."/>
            <person name="Sondergaard T.E."/>
            <person name="Sorensen J.L."/>
            <person name="Fitzpatrick D.A."/>
            <person name="Frisvad J.C."/>
            <person name="Nielsen K.L."/>
        </authorList>
    </citation>
    <scope>NUCLEOTIDE SEQUENCE</scope>
    <source>
        <strain evidence="10">IBT 23319</strain>
    </source>
</reference>
<dbReference type="PRINTS" id="PR00385">
    <property type="entry name" value="P450"/>
</dbReference>
<evidence type="ECO:0000313" key="10">
    <source>
        <dbReference type="EMBL" id="KAJ5241374.1"/>
    </source>
</evidence>
<dbReference type="EMBL" id="JAPQKT010000002">
    <property type="protein sequence ID" value="KAJ5241374.1"/>
    <property type="molecule type" value="Genomic_DNA"/>
</dbReference>
<dbReference type="OrthoDB" id="3945418at2759"/>
<dbReference type="GO" id="GO:0004497">
    <property type="term" value="F:monooxygenase activity"/>
    <property type="evidence" value="ECO:0007669"/>
    <property type="project" value="UniProtKB-KW"/>
</dbReference>
<dbReference type="PANTHER" id="PTHR24305:SF157">
    <property type="entry name" value="N-ACETYLTRYPTOPHAN 6-HYDROXYLASE IVOC-RELATED"/>
    <property type="match status" value="1"/>
</dbReference>
<reference evidence="10" key="1">
    <citation type="submission" date="2022-11" db="EMBL/GenBank/DDBJ databases">
        <authorList>
            <person name="Petersen C."/>
        </authorList>
    </citation>
    <scope>NUCLEOTIDE SEQUENCE</scope>
    <source>
        <strain evidence="10">IBT 23319</strain>
    </source>
</reference>
<dbReference type="Gene3D" id="1.10.630.10">
    <property type="entry name" value="Cytochrome P450"/>
    <property type="match status" value="1"/>
</dbReference>
<dbReference type="Proteomes" id="UP001147733">
    <property type="component" value="Unassembled WGS sequence"/>
</dbReference>
<dbReference type="GeneID" id="81381052"/>
<dbReference type="InterPro" id="IPR002401">
    <property type="entry name" value="Cyt_P450_E_grp-I"/>
</dbReference>
<dbReference type="CDD" id="cd11062">
    <property type="entry name" value="CYP58-like"/>
    <property type="match status" value="1"/>
</dbReference>
<dbReference type="PROSITE" id="PS00086">
    <property type="entry name" value="CYTOCHROME_P450"/>
    <property type="match status" value="1"/>
</dbReference>